<name>A0A2M7AMF3_UNCKA</name>
<evidence type="ECO:0000313" key="2">
    <source>
        <dbReference type="Proteomes" id="UP000229916"/>
    </source>
</evidence>
<evidence type="ECO:0008006" key="3">
    <source>
        <dbReference type="Google" id="ProtNLM"/>
    </source>
</evidence>
<accession>A0A2M7AMF3</accession>
<dbReference type="Gene3D" id="3.40.630.30">
    <property type="match status" value="1"/>
</dbReference>
<dbReference type="AlphaFoldDB" id="A0A2M7AMF3"/>
<dbReference type="SUPFAM" id="SSF55729">
    <property type="entry name" value="Acyl-CoA N-acyltransferases (Nat)"/>
    <property type="match status" value="1"/>
</dbReference>
<dbReference type="Proteomes" id="UP000229916">
    <property type="component" value="Unassembled WGS sequence"/>
</dbReference>
<dbReference type="EMBL" id="PEWD01000067">
    <property type="protein sequence ID" value="PIU68568.1"/>
    <property type="molecule type" value="Genomic_DNA"/>
</dbReference>
<gene>
    <name evidence="1" type="ORF">COS81_03500</name>
</gene>
<sequence>MRLILLKSDYLSQLLELEKRMYWKDGRWEKIWQEGAQEKFRQFLADYLENFPEGCFGFKDPGGKILGALFLPRVSKMITIPYLHRFSDIFESRGKIGYVSFFVVKEGPDQDLVTPKLYARAEQVAAKLGCEKIMTVVYRSLVEKEVIQKRSYLKSEKLESWEIHPQVFVDSWVYTKKLGA</sequence>
<proteinExistence type="predicted"/>
<protein>
    <recommendedName>
        <fullName evidence="3">N-acetyltransferase domain-containing protein</fullName>
    </recommendedName>
</protein>
<evidence type="ECO:0000313" key="1">
    <source>
        <dbReference type="EMBL" id="PIU68568.1"/>
    </source>
</evidence>
<dbReference type="InterPro" id="IPR016181">
    <property type="entry name" value="Acyl_CoA_acyltransferase"/>
</dbReference>
<comment type="caution">
    <text evidence="1">The sequence shown here is derived from an EMBL/GenBank/DDBJ whole genome shotgun (WGS) entry which is preliminary data.</text>
</comment>
<reference evidence="2" key="1">
    <citation type="submission" date="2017-09" db="EMBL/GenBank/DDBJ databases">
        <title>Depth-based differentiation of microbial function through sediment-hosted aquifers and enrichment of novel symbionts in the deep terrestrial subsurface.</title>
        <authorList>
            <person name="Probst A.J."/>
            <person name="Ladd B."/>
            <person name="Jarett J.K."/>
            <person name="Geller-Mcgrath D.E."/>
            <person name="Sieber C.M.K."/>
            <person name="Emerson J.B."/>
            <person name="Anantharaman K."/>
            <person name="Thomas B.C."/>
            <person name="Malmstrom R."/>
            <person name="Stieglmeier M."/>
            <person name="Klingl A."/>
            <person name="Woyke T."/>
            <person name="Ryan C.M."/>
            <person name="Banfield J.F."/>
        </authorList>
    </citation>
    <scope>NUCLEOTIDE SEQUENCE [LARGE SCALE GENOMIC DNA]</scope>
</reference>
<organism evidence="1 2">
    <name type="scientific">candidate division WWE3 bacterium CG06_land_8_20_14_3_00_42_16</name>
    <dbReference type="NCBI Taxonomy" id="1975083"/>
    <lineage>
        <taxon>Bacteria</taxon>
        <taxon>Katanobacteria</taxon>
    </lineage>
</organism>